<sequence>MTLTSRSYSGCSVSKPLGKLKDVPLQEKMSITKVIENIVLLSSNRPLNVALEMVLTKKFNANNAYCFLTSIQPEKLYCATLSKCVPLNSSIISTVFNSKEVKYFATPASQVNYNISFDPSTDPCLYIPILNGQQQPKGVVVVSKKNSFSNVEIKKATSFCQRFSYYYDFIVNSAIPDIKSSDYLLEIRNHFGSRAIDLFQFEDNQFQHFNQETGQFDIIQTPGAALYSLQNNVQISLPNVRASPSFNQDVDGNNDEPVLVQPFAVGNAVYAVVLRGKSNSLPFSTIDCMKIDALAPILTKQFDTVDDVDGNNQQTPVSERLQALLAVAEVIFGVLDLDSLLPTIMDTACNLLNTERCSLFILDKTTNELVTRFHGGLDTAIRVKNGVGIAGYTASSGECVNITDAYSDSRFDKTSDIQTGFKTRSLLTVPIYDNRGAVAGVTEMINRKDGKSFDDDDIKMMVAFNVFCGISIDNANLYNTSLQLMNNLKSFIEASAAMGKDAQLNNVIHELISTMKGVINGSYAACYVYDNDTEEITLLDEIGKIKDGEKFADIVIKSREQQTFNFQEADEEEIQKISSRRQLTATTSTGKIQGLKELEGLNINTDIELKKIIAFPLLTNDNAIIGTIQIGTNHIILPEDMKLLNCFCVFAALSIDKDRLRKVASVGASEARIRKYLMDNERDVGDIPKFLTIEPTKQDTLLKINFDAQRWDGIGHLRVVFYLMNYFGVLKQFKVRNDTFLHFLDEISNSYNKVPYHNWRHAVDVTQFVSYQLVVSGVYKILKPIELYALLIAAICHDVNHDGFTNVYNEKAETPLGILFKNQSVMETHHCQVAIQVVSNDKCNIFSSFDSPLIKQIWSLIIALILKTDMGKHHSTLEAINKRLDEGPLKPDNEQDRFMMMELILKCSDISNVSRPFELADKWCDVLCEEFFRQGDLEKTSGMEYTSPLNDRAHLDKPKSQIGFYTFVCLPLFVTAARAMPALQVNVDQVNSNLAIWKSHHDQNNQ</sequence>
<dbReference type="PRINTS" id="PR00387">
    <property type="entry name" value="PDIESTERASE1"/>
</dbReference>
<dbReference type="InterPro" id="IPR003018">
    <property type="entry name" value="GAF"/>
</dbReference>
<reference evidence="9" key="1">
    <citation type="submission" date="2006-10" db="EMBL/GenBank/DDBJ databases">
        <authorList>
            <person name="Amadeo P."/>
            <person name="Zhao Q."/>
            <person name="Wortman J."/>
            <person name="Fraser-Liggett C."/>
            <person name="Carlton J."/>
        </authorList>
    </citation>
    <scope>NUCLEOTIDE SEQUENCE</scope>
    <source>
        <strain evidence="9">G3</strain>
    </source>
</reference>
<evidence type="ECO:0000256" key="3">
    <source>
        <dbReference type="ARBA" id="ARBA00022801"/>
    </source>
</evidence>
<dbReference type="SUPFAM" id="SSF55781">
    <property type="entry name" value="GAF domain-like"/>
    <property type="match status" value="4"/>
</dbReference>
<reference evidence="9" key="2">
    <citation type="journal article" date="2007" name="Science">
        <title>Draft genome sequence of the sexually transmitted pathogen Trichomonas vaginalis.</title>
        <authorList>
            <person name="Carlton J.M."/>
            <person name="Hirt R.P."/>
            <person name="Silva J.C."/>
            <person name="Delcher A.L."/>
            <person name="Schatz M."/>
            <person name="Zhao Q."/>
            <person name="Wortman J.R."/>
            <person name="Bidwell S.L."/>
            <person name="Alsmark U.C.M."/>
            <person name="Besteiro S."/>
            <person name="Sicheritz-Ponten T."/>
            <person name="Noel C.J."/>
            <person name="Dacks J.B."/>
            <person name="Foster P.G."/>
            <person name="Simillion C."/>
            <person name="Van de Peer Y."/>
            <person name="Miranda-Saavedra D."/>
            <person name="Barton G.J."/>
            <person name="Westrop G.D."/>
            <person name="Mueller S."/>
            <person name="Dessi D."/>
            <person name="Fiori P.L."/>
            <person name="Ren Q."/>
            <person name="Paulsen I."/>
            <person name="Zhang H."/>
            <person name="Bastida-Corcuera F.D."/>
            <person name="Simoes-Barbosa A."/>
            <person name="Brown M.T."/>
            <person name="Hayes R.D."/>
            <person name="Mukherjee M."/>
            <person name="Okumura C.Y."/>
            <person name="Schneider R."/>
            <person name="Smith A.J."/>
            <person name="Vanacova S."/>
            <person name="Villalvazo M."/>
            <person name="Haas B.J."/>
            <person name="Pertea M."/>
            <person name="Feldblyum T.V."/>
            <person name="Utterback T.R."/>
            <person name="Shu C.L."/>
            <person name="Osoegawa K."/>
            <person name="de Jong P.J."/>
            <person name="Hrdy I."/>
            <person name="Horvathova L."/>
            <person name="Zubacova Z."/>
            <person name="Dolezal P."/>
            <person name="Malik S.B."/>
            <person name="Logsdon J.M. Jr."/>
            <person name="Henze K."/>
            <person name="Gupta A."/>
            <person name="Wang C.C."/>
            <person name="Dunne R.L."/>
            <person name="Upcroft J.A."/>
            <person name="Upcroft P."/>
            <person name="White O."/>
            <person name="Salzberg S.L."/>
            <person name="Tang P."/>
            <person name="Chiu C.-H."/>
            <person name="Lee Y.-S."/>
            <person name="Embley T.M."/>
            <person name="Coombs G.H."/>
            <person name="Mottram J.C."/>
            <person name="Tachezy J."/>
            <person name="Fraser-Liggett C.M."/>
            <person name="Johnson P.J."/>
        </authorList>
    </citation>
    <scope>NUCLEOTIDE SEQUENCE [LARGE SCALE GENOMIC DNA]</scope>
    <source>
        <strain evidence="9">G3</strain>
    </source>
</reference>
<dbReference type="GO" id="GO:0007165">
    <property type="term" value="P:signal transduction"/>
    <property type="evidence" value="ECO:0007669"/>
    <property type="project" value="InterPro"/>
</dbReference>
<dbReference type="Gene3D" id="3.30.450.40">
    <property type="match status" value="2"/>
</dbReference>
<dbReference type="STRING" id="5722.A2DJF3"/>
<name>A2DJF3_TRIV3</name>
<dbReference type="RefSeq" id="XP_001580526.1">
    <property type="nucleotide sequence ID" value="XM_001580476.1"/>
</dbReference>
<protein>
    <recommendedName>
        <fullName evidence="7">Phosphodiesterase</fullName>
        <ecNumber evidence="7">3.1.4.-</ecNumber>
    </recommendedName>
</protein>
<evidence type="ECO:0000256" key="2">
    <source>
        <dbReference type="ARBA" id="ARBA00022723"/>
    </source>
</evidence>
<dbReference type="GO" id="GO:0004115">
    <property type="term" value="F:3',5'-cyclic-AMP phosphodiesterase activity"/>
    <property type="evidence" value="ECO:0000318"/>
    <property type="project" value="GO_Central"/>
</dbReference>
<keyword evidence="2 6" id="KW-0479">Metal-binding</keyword>
<feature type="binding site" evidence="5">
    <location>
        <position position="909"/>
    </location>
    <ligand>
        <name>AMP</name>
        <dbReference type="ChEBI" id="CHEBI:456215"/>
    </ligand>
</feature>
<accession>A2DJF3</accession>
<feature type="binding site" evidence="6">
    <location>
        <position position="761"/>
    </location>
    <ligand>
        <name>Zn(2+)</name>
        <dbReference type="ChEBI" id="CHEBI:29105"/>
        <label>1</label>
    </ligand>
</feature>
<feature type="binding site" evidence="5">
    <location>
        <position position="798"/>
    </location>
    <ligand>
        <name>AMP</name>
        <dbReference type="ChEBI" id="CHEBI:456215"/>
    </ligand>
</feature>
<dbReference type="SUPFAM" id="SSF109604">
    <property type="entry name" value="HD-domain/PDEase-like"/>
    <property type="match status" value="1"/>
</dbReference>
<evidence type="ECO:0000313" key="10">
    <source>
        <dbReference type="Proteomes" id="UP000001542"/>
    </source>
</evidence>
<dbReference type="VEuPathDB" id="TrichDB:TVAG_136710"/>
<dbReference type="InterPro" id="IPR023174">
    <property type="entry name" value="PDEase_CS"/>
</dbReference>
<evidence type="ECO:0000313" key="9">
    <source>
        <dbReference type="EMBL" id="EAY19540.1"/>
    </source>
</evidence>
<dbReference type="eggNOG" id="KOG3689">
    <property type="taxonomic scope" value="Eukaryota"/>
</dbReference>
<comment type="cofactor">
    <cofactor evidence="7">
        <name>a divalent metal cation</name>
        <dbReference type="ChEBI" id="CHEBI:60240"/>
    </cofactor>
    <text evidence="7">Binds 2 divalent metal cations per subunit. Site 1 may preferentially bind zinc ions, while site 2 has a preference for magnesium and/or manganese ions.</text>
</comment>
<organism evidence="9 10">
    <name type="scientific">Trichomonas vaginalis (strain ATCC PRA-98 / G3)</name>
    <dbReference type="NCBI Taxonomy" id="412133"/>
    <lineage>
        <taxon>Eukaryota</taxon>
        <taxon>Metamonada</taxon>
        <taxon>Parabasalia</taxon>
        <taxon>Trichomonadida</taxon>
        <taxon>Trichomonadidae</taxon>
        <taxon>Trichomonas</taxon>
    </lineage>
</organism>
<dbReference type="PROSITE" id="PS51845">
    <property type="entry name" value="PDEASE_I_2"/>
    <property type="match status" value="1"/>
</dbReference>
<dbReference type="PANTHER" id="PTHR11347">
    <property type="entry name" value="CYCLIC NUCLEOTIDE PHOSPHODIESTERASE"/>
    <property type="match status" value="1"/>
</dbReference>
<dbReference type="Pfam" id="PF01590">
    <property type="entry name" value="GAF"/>
    <property type="match status" value="1"/>
</dbReference>
<feature type="active site" description="Proton donor" evidence="4">
    <location>
        <position position="757"/>
    </location>
</feature>
<dbReference type="InParanoid" id="A2DJF3"/>
<evidence type="ECO:0000256" key="6">
    <source>
        <dbReference type="PIRSR" id="PIRSR623088-3"/>
    </source>
</evidence>
<dbReference type="SMART" id="SM00065">
    <property type="entry name" value="GAF"/>
    <property type="match status" value="1"/>
</dbReference>
<feature type="binding site" evidence="6">
    <location>
        <position position="797"/>
    </location>
    <ligand>
        <name>Zn(2+)</name>
        <dbReference type="ChEBI" id="CHEBI:29105"/>
        <label>1</label>
    </ligand>
</feature>
<gene>
    <name evidence="9" type="ORF">TVAG_136710</name>
</gene>
<dbReference type="OrthoDB" id="546632at2759"/>
<dbReference type="VEuPathDB" id="TrichDB:TVAGG3_0543120"/>
<feature type="binding site" evidence="6">
    <location>
        <position position="798"/>
    </location>
    <ligand>
        <name>Zn(2+)</name>
        <dbReference type="ChEBI" id="CHEBI:29105"/>
        <label>2</label>
    </ligand>
</feature>
<feature type="binding site" evidence="6">
    <location>
        <position position="909"/>
    </location>
    <ligand>
        <name>Zn(2+)</name>
        <dbReference type="ChEBI" id="CHEBI:29105"/>
        <label>1</label>
    </ligand>
</feature>
<dbReference type="InterPro" id="IPR036971">
    <property type="entry name" value="PDEase_catalytic_dom_sf"/>
</dbReference>
<proteinExistence type="inferred from homology"/>
<dbReference type="EC" id="3.1.4.-" evidence="7"/>
<dbReference type="SMART" id="SM00471">
    <property type="entry name" value="HDc"/>
    <property type="match status" value="1"/>
</dbReference>
<feature type="binding site" evidence="5">
    <location>
        <begin position="757"/>
        <end position="761"/>
    </location>
    <ligand>
        <name>AMP</name>
        <dbReference type="ChEBI" id="CHEBI:456215"/>
    </ligand>
</feature>
<feature type="binding site" evidence="6">
    <location>
        <position position="798"/>
    </location>
    <ligand>
        <name>Zn(2+)</name>
        <dbReference type="ChEBI" id="CHEBI:29105"/>
        <label>1</label>
    </ligand>
</feature>
<dbReference type="InterPro" id="IPR003607">
    <property type="entry name" value="HD/PDEase_dom"/>
</dbReference>
<keyword evidence="10" id="KW-1185">Reference proteome</keyword>
<dbReference type="InterPro" id="IPR029016">
    <property type="entry name" value="GAF-like_dom_sf"/>
</dbReference>
<dbReference type="Gene3D" id="1.10.1300.10">
    <property type="entry name" value="3'5'-cyclic nucleotide phosphodiesterase, catalytic domain"/>
    <property type="match status" value="1"/>
</dbReference>
<evidence type="ECO:0000256" key="4">
    <source>
        <dbReference type="PIRSR" id="PIRSR623088-1"/>
    </source>
</evidence>
<comment type="similarity">
    <text evidence="7">Belongs to the cyclic nucleotide phosphodiesterase family.</text>
</comment>
<dbReference type="GO" id="GO:0046872">
    <property type="term" value="F:metal ion binding"/>
    <property type="evidence" value="ECO:0007669"/>
    <property type="project" value="UniProtKB-KW"/>
</dbReference>
<evidence type="ECO:0000256" key="7">
    <source>
        <dbReference type="RuleBase" id="RU363067"/>
    </source>
</evidence>
<dbReference type="EMBL" id="DS113207">
    <property type="protein sequence ID" value="EAY19540.1"/>
    <property type="molecule type" value="Genomic_DNA"/>
</dbReference>
<evidence type="ECO:0000256" key="1">
    <source>
        <dbReference type="ARBA" id="ARBA00022535"/>
    </source>
</evidence>
<dbReference type="SMR" id="A2DJF3"/>
<evidence type="ECO:0000259" key="8">
    <source>
        <dbReference type="PROSITE" id="PS51845"/>
    </source>
</evidence>
<dbReference type="Pfam" id="PF00233">
    <property type="entry name" value="PDEase_I"/>
    <property type="match status" value="1"/>
</dbReference>
<dbReference type="GO" id="GO:0141162">
    <property type="term" value="P:negative regulation of cAMP/PKA signal transduction"/>
    <property type="evidence" value="ECO:0000318"/>
    <property type="project" value="GO_Central"/>
</dbReference>
<dbReference type="GO" id="GO:0047555">
    <property type="term" value="F:3',5'-cyclic-GMP phosphodiesterase activity"/>
    <property type="evidence" value="ECO:0000318"/>
    <property type="project" value="GO_Central"/>
</dbReference>
<evidence type="ECO:0000256" key="5">
    <source>
        <dbReference type="PIRSR" id="PIRSR623088-2"/>
    </source>
</evidence>
<dbReference type="KEGG" id="tva:5465068"/>
<dbReference type="InterPro" id="IPR002073">
    <property type="entry name" value="PDEase_catalytic_dom"/>
</dbReference>
<dbReference type="Proteomes" id="UP000001542">
    <property type="component" value="Unassembled WGS sequence"/>
</dbReference>
<dbReference type="InterPro" id="IPR023088">
    <property type="entry name" value="PDEase"/>
</dbReference>
<dbReference type="AlphaFoldDB" id="A2DJF3"/>
<feature type="binding site" evidence="5">
    <location>
        <position position="961"/>
    </location>
    <ligand>
        <name>AMP</name>
        <dbReference type="ChEBI" id="CHEBI:456215"/>
    </ligand>
</feature>
<keyword evidence="1" id="KW-0140">cGMP</keyword>
<keyword evidence="3 7" id="KW-0378">Hydrolase</keyword>
<feature type="domain" description="PDEase" evidence="8">
    <location>
        <begin position="680"/>
        <end position="1004"/>
    </location>
</feature>
<dbReference type="CDD" id="cd00077">
    <property type="entry name" value="HDc"/>
    <property type="match status" value="1"/>
</dbReference>
<dbReference type="PROSITE" id="PS00126">
    <property type="entry name" value="PDEASE_I_1"/>
    <property type="match status" value="1"/>
</dbReference>